<feature type="chain" id="PRO_5012822456" description="AA9 family lytic polysaccharide monooxygenase" evidence="16">
    <location>
        <begin position="21"/>
        <end position="344"/>
    </location>
</feature>
<dbReference type="GO" id="GO:0046872">
    <property type="term" value="F:metal ion binding"/>
    <property type="evidence" value="ECO:0007669"/>
    <property type="project" value="UniProtKB-KW"/>
</dbReference>
<name>A0A1V8SSV0_9PEZI</name>
<evidence type="ECO:0000256" key="15">
    <source>
        <dbReference type="RuleBase" id="RU368122"/>
    </source>
</evidence>
<evidence type="ECO:0000256" key="3">
    <source>
        <dbReference type="ARBA" id="ARBA00022525"/>
    </source>
</evidence>
<gene>
    <name evidence="18" type="ORF">B0A48_11643</name>
</gene>
<dbReference type="PANTHER" id="PTHR33353">
    <property type="entry name" value="PUTATIVE (AFU_ORTHOLOGUE AFUA_1G12560)-RELATED"/>
    <property type="match status" value="1"/>
</dbReference>
<dbReference type="PROSITE" id="PS51164">
    <property type="entry name" value="CBM1_2"/>
    <property type="match status" value="1"/>
</dbReference>
<evidence type="ECO:0000256" key="11">
    <source>
        <dbReference type="ARBA" id="ARBA00023277"/>
    </source>
</evidence>
<dbReference type="CDD" id="cd21175">
    <property type="entry name" value="LPMO_AA9"/>
    <property type="match status" value="1"/>
</dbReference>
<keyword evidence="6 15" id="KW-0136">Cellulose degradation</keyword>
<dbReference type="GO" id="GO:0004497">
    <property type="term" value="F:monooxygenase activity"/>
    <property type="evidence" value="ECO:0007669"/>
    <property type="project" value="UniProtKB-KW"/>
</dbReference>
<dbReference type="Pfam" id="PF00734">
    <property type="entry name" value="CBM_1"/>
    <property type="match status" value="1"/>
</dbReference>
<sequence>MQFTVQQLALLASILPTVHSHGFVIGATVGKTWYPGFDIQLAYQANHPKVYGWDTKALDSGFVSPDSFATADIICHKSATPAGLHIPVTAGGQVTLYWSNSWPEGHQGPVLDYLAACPNNDCSTVTKTDLNFAKIDQVGLVSGSSPGYWGEDQLTVANRSWTVTIPPSLAAGAYVLRHEILALHSARSANGAQAYPQCVNLMVSGGGSATIKGASPETFYSATDPGILIDIYNNAAGTYQIPGPTVQAFGSGGSSPASSTTLVTSVRTTTTTAKATTTTAPPVTTTTTKAATTTTTKAATTTTSAAGGSASLYAQCGGQGWTGPTTCASGTCKAQSQYYSQCLP</sequence>
<dbReference type="Pfam" id="PF03443">
    <property type="entry name" value="AA9"/>
    <property type="match status" value="1"/>
</dbReference>
<keyword evidence="10 15" id="KW-1015">Disulfide bond</keyword>
<keyword evidence="12 15" id="KW-0624">Polysaccharide degradation</keyword>
<dbReference type="AlphaFoldDB" id="A0A1V8SSV0"/>
<keyword evidence="3 15" id="KW-0964">Secreted</keyword>
<dbReference type="InParanoid" id="A0A1V8SSV0"/>
<comment type="catalytic activity">
    <reaction evidence="14 15">
        <text>[(1-&gt;4)-beta-D-glucosyl]n+m + reduced acceptor + O2 = 4-dehydro-beta-D-glucosyl-[(1-&gt;4)-beta-D-glucosyl]n-1 + [(1-&gt;4)-beta-D-glucosyl]m + acceptor + H2O.</text>
        <dbReference type="EC" id="1.14.99.56"/>
    </reaction>
</comment>
<evidence type="ECO:0000256" key="16">
    <source>
        <dbReference type="SAM" id="SignalP"/>
    </source>
</evidence>
<evidence type="ECO:0000256" key="6">
    <source>
        <dbReference type="ARBA" id="ARBA00023001"/>
    </source>
</evidence>
<protein>
    <recommendedName>
        <fullName evidence="15">AA9 family lytic polysaccharide monooxygenase</fullName>
        <ecNumber evidence="15">1.14.99.56</ecNumber>
    </recommendedName>
    <alternativeName>
        <fullName evidence="15">Endo-beta-1,4-glucanase</fullName>
    </alternativeName>
    <alternativeName>
        <fullName evidence="15">Glycosyl hydrolase 61 family protein</fullName>
    </alternativeName>
</protein>
<accession>A0A1V8SSV0</accession>
<dbReference type="PANTHER" id="PTHR33353:SF36">
    <property type="entry name" value="ENDO-BETA-1,4-GLUCANASE D"/>
    <property type="match status" value="1"/>
</dbReference>
<reference evidence="19" key="1">
    <citation type="submission" date="2017-03" db="EMBL/GenBank/DDBJ databases">
        <title>Genomes of endolithic fungi from Antarctica.</title>
        <authorList>
            <person name="Coleine C."/>
            <person name="Masonjones S."/>
            <person name="Stajich J.E."/>
        </authorList>
    </citation>
    <scope>NUCLEOTIDE SEQUENCE [LARGE SCALE GENOMIC DNA]</scope>
    <source>
        <strain evidence="19">CCFEE 5527</strain>
    </source>
</reference>
<feature type="domain" description="CBM1" evidence="17">
    <location>
        <begin position="308"/>
        <end position="343"/>
    </location>
</feature>
<dbReference type="EC" id="1.14.99.56" evidence="15"/>
<evidence type="ECO:0000256" key="12">
    <source>
        <dbReference type="ARBA" id="ARBA00023326"/>
    </source>
</evidence>
<dbReference type="InterPro" id="IPR035971">
    <property type="entry name" value="CBD_sf"/>
</dbReference>
<dbReference type="PROSITE" id="PS00562">
    <property type="entry name" value="CBM1_1"/>
    <property type="match status" value="1"/>
</dbReference>
<keyword evidence="4" id="KW-0479">Metal-binding</keyword>
<dbReference type="GO" id="GO:0005576">
    <property type="term" value="C:extracellular region"/>
    <property type="evidence" value="ECO:0007669"/>
    <property type="project" value="UniProtKB-SubCell"/>
</dbReference>
<keyword evidence="7" id="KW-0560">Oxidoreductase</keyword>
<dbReference type="InterPro" id="IPR000254">
    <property type="entry name" value="CBD"/>
</dbReference>
<comment type="cofactor">
    <cofactor evidence="1">
        <name>Cu(2+)</name>
        <dbReference type="ChEBI" id="CHEBI:29036"/>
    </cofactor>
</comment>
<proteinExistence type="inferred from homology"/>
<comment type="caution">
    <text evidence="18">The sequence shown here is derived from an EMBL/GenBank/DDBJ whole genome shotgun (WGS) entry which is preliminary data.</text>
</comment>
<keyword evidence="5 16" id="KW-0732">Signal</keyword>
<dbReference type="GO" id="GO:0008810">
    <property type="term" value="F:cellulase activity"/>
    <property type="evidence" value="ECO:0007669"/>
    <property type="project" value="UniProtKB-UniRule"/>
</dbReference>
<evidence type="ECO:0000256" key="4">
    <source>
        <dbReference type="ARBA" id="ARBA00022723"/>
    </source>
</evidence>
<evidence type="ECO:0000313" key="19">
    <source>
        <dbReference type="Proteomes" id="UP000192596"/>
    </source>
</evidence>
<keyword evidence="19" id="KW-1185">Reference proteome</keyword>
<keyword evidence="8" id="KW-0186">Copper</keyword>
<feature type="signal peptide" evidence="16">
    <location>
        <begin position="1"/>
        <end position="20"/>
    </location>
</feature>
<dbReference type="SMART" id="SM00236">
    <property type="entry name" value="fCBD"/>
    <property type="match status" value="1"/>
</dbReference>
<dbReference type="EMBL" id="NAJO01000028">
    <property type="protein sequence ID" value="OQO02091.1"/>
    <property type="molecule type" value="Genomic_DNA"/>
</dbReference>
<evidence type="ECO:0000259" key="17">
    <source>
        <dbReference type="PROSITE" id="PS51164"/>
    </source>
</evidence>
<evidence type="ECO:0000256" key="1">
    <source>
        <dbReference type="ARBA" id="ARBA00001973"/>
    </source>
</evidence>
<comment type="subcellular location">
    <subcellularLocation>
        <location evidence="2 15">Secreted</location>
    </subcellularLocation>
</comment>
<evidence type="ECO:0000256" key="13">
    <source>
        <dbReference type="ARBA" id="ARBA00044502"/>
    </source>
</evidence>
<evidence type="ECO:0000313" key="18">
    <source>
        <dbReference type="EMBL" id="OQO02091.1"/>
    </source>
</evidence>
<dbReference type="OrthoDB" id="4849160at2759"/>
<dbReference type="GO" id="GO:0030245">
    <property type="term" value="P:cellulose catabolic process"/>
    <property type="evidence" value="ECO:0007669"/>
    <property type="project" value="UniProtKB-UniRule"/>
</dbReference>
<evidence type="ECO:0000256" key="5">
    <source>
        <dbReference type="ARBA" id="ARBA00022729"/>
    </source>
</evidence>
<evidence type="ECO:0000256" key="2">
    <source>
        <dbReference type="ARBA" id="ARBA00004613"/>
    </source>
</evidence>
<evidence type="ECO:0000256" key="8">
    <source>
        <dbReference type="ARBA" id="ARBA00023008"/>
    </source>
</evidence>
<evidence type="ECO:0000256" key="9">
    <source>
        <dbReference type="ARBA" id="ARBA00023033"/>
    </source>
</evidence>
<dbReference type="STRING" id="1507870.A0A1V8SSV0"/>
<comment type="domain">
    <text evidence="15">Has a modular structure: an endo-beta-1,4-glucanase catalytic module at the N-terminus, a linker rich in serines and threonines, and a C-terminal carbohydrate-binding module (CBM).</text>
</comment>
<dbReference type="Gene3D" id="2.70.50.70">
    <property type="match status" value="1"/>
</dbReference>
<dbReference type="InterPro" id="IPR049892">
    <property type="entry name" value="AA9"/>
</dbReference>
<comment type="similarity">
    <text evidence="13">Belongs to the polysaccharide monooxygenase AA9 family.</text>
</comment>
<comment type="function">
    <text evidence="15">Lytic polysaccharide monooxygenase (LMPO) that depolymerizes crystalline and amorphous polysaccharides via the oxidation of scissile alpha- or beta-(1-4)-glycosidic bonds, yielding C1 and/or C4 oxidation products. Catalysis by LPMOs requires the reduction of the active-site copper from Cu(II) to Cu(I) by a reducing agent and H(2)O(2) or O(2) as a cosubstrate.</text>
</comment>
<dbReference type="Proteomes" id="UP000192596">
    <property type="component" value="Unassembled WGS sequence"/>
</dbReference>
<dbReference type="SUPFAM" id="SSF57180">
    <property type="entry name" value="Cellulose-binding domain"/>
    <property type="match status" value="1"/>
</dbReference>
<dbReference type="InterPro" id="IPR005103">
    <property type="entry name" value="AA9_LPMO"/>
</dbReference>
<keyword evidence="11 15" id="KW-0119">Carbohydrate metabolism</keyword>
<evidence type="ECO:0000256" key="14">
    <source>
        <dbReference type="ARBA" id="ARBA00045077"/>
    </source>
</evidence>
<evidence type="ECO:0000256" key="7">
    <source>
        <dbReference type="ARBA" id="ARBA00023002"/>
    </source>
</evidence>
<keyword evidence="9" id="KW-0503">Monooxygenase</keyword>
<dbReference type="GO" id="GO:0030248">
    <property type="term" value="F:cellulose binding"/>
    <property type="evidence" value="ECO:0007669"/>
    <property type="project" value="UniProtKB-UniRule"/>
</dbReference>
<evidence type="ECO:0000256" key="10">
    <source>
        <dbReference type="ARBA" id="ARBA00023157"/>
    </source>
</evidence>
<organism evidence="18 19">
    <name type="scientific">Cryoendolithus antarcticus</name>
    <dbReference type="NCBI Taxonomy" id="1507870"/>
    <lineage>
        <taxon>Eukaryota</taxon>
        <taxon>Fungi</taxon>
        <taxon>Dikarya</taxon>
        <taxon>Ascomycota</taxon>
        <taxon>Pezizomycotina</taxon>
        <taxon>Dothideomycetes</taxon>
        <taxon>Dothideomycetidae</taxon>
        <taxon>Cladosporiales</taxon>
        <taxon>Cladosporiaceae</taxon>
        <taxon>Cryoendolithus</taxon>
    </lineage>
</organism>